<name>A0AAD9S5Q6_PHOAM</name>
<dbReference type="InterPro" id="IPR011701">
    <property type="entry name" value="MFS"/>
</dbReference>
<dbReference type="Proteomes" id="UP001265746">
    <property type="component" value="Unassembled WGS sequence"/>
</dbReference>
<feature type="transmembrane region" description="Helical" evidence="5">
    <location>
        <begin position="371"/>
        <end position="391"/>
    </location>
</feature>
<dbReference type="PANTHER" id="PTHR23502:SF2">
    <property type="entry name" value="TRANSPORTER, PUTATIVE (AFU_ORTHOLOGUE AFUA_2G08910)-RELATED"/>
    <property type="match status" value="1"/>
</dbReference>
<accession>A0AAD9S5Q6</accession>
<keyword evidence="3 5" id="KW-1133">Transmembrane helix</keyword>
<evidence type="ECO:0000256" key="1">
    <source>
        <dbReference type="ARBA" id="ARBA00004141"/>
    </source>
</evidence>
<feature type="transmembrane region" description="Helical" evidence="5">
    <location>
        <begin position="141"/>
        <end position="158"/>
    </location>
</feature>
<dbReference type="SUPFAM" id="SSF103473">
    <property type="entry name" value="MFS general substrate transporter"/>
    <property type="match status" value="1"/>
</dbReference>
<dbReference type="PROSITE" id="PS50850">
    <property type="entry name" value="MFS"/>
    <property type="match status" value="1"/>
</dbReference>
<dbReference type="Gene3D" id="1.20.1250.20">
    <property type="entry name" value="MFS general substrate transporter like domains"/>
    <property type="match status" value="2"/>
</dbReference>
<dbReference type="PANTHER" id="PTHR23502">
    <property type="entry name" value="MAJOR FACILITATOR SUPERFAMILY"/>
    <property type="match status" value="1"/>
</dbReference>
<feature type="domain" description="Major facilitator superfamily (MFS) profile" evidence="6">
    <location>
        <begin position="104"/>
        <end position="535"/>
    </location>
</feature>
<comment type="caution">
    <text evidence="7">The sequence shown here is derived from an EMBL/GenBank/DDBJ whole genome shotgun (WGS) entry which is preliminary data.</text>
</comment>
<sequence length="538" mass="58977">MSRSMGDMPTSIGTQSFYRTLALRSLENHAGGPLRSEEPVEGLKDIVIELSDVPGTDEAGSAADLTPSEKAYLTKRHGTFELDPMPSASDADPYNWPRGKKVTVLLLVAFHCMVASLSMAVLIPAYSQMAKKFGMTEHDCTYFTLVQILLLGVAPLAWGPLATVYGRRPVFLVSLIMSLIGNVACGVSPNYGAMMFFRAFVAFFLSPANALSSAVVTDTFLKTERARYIGICTLMFCLGVPFGPFVFGFVTPRVSFRWIFWVLAIVNGVQFVLYFFLGHETLFIRHHDTPSSIFEQGSGGFKAKYLNFSRVGSRRISKLDFLEPLALAAYPCAILPTLAQSVVFLCGSIFITIEIPVQLQPKFHLSIEQVGLQFLGMIIGCMIAEPVGGLLSDVCMSLRTRTREGYESPPEFRLWLSHAGYCLILIGVPLFLVSTENAVTGRWTVVPVVGTAIAAGGNQIAMTTLATYAVDCAVDDTVSVGILMSLSRQLIAFIGPLWFPTMMRSVGLKWCAAIIYALIVLLGILPTILIQWKGRHWR</sequence>
<keyword evidence="2 5" id="KW-0812">Transmembrane</keyword>
<gene>
    <name evidence="7" type="ORF">N8I77_012191</name>
</gene>
<evidence type="ECO:0000259" key="6">
    <source>
        <dbReference type="PROSITE" id="PS50850"/>
    </source>
</evidence>
<feature type="transmembrane region" description="Helical" evidence="5">
    <location>
        <begin position="104"/>
        <end position="126"/>
    </location>
</feature>
<keyword evidence="8" id="KW-1185">Reference proteome</keyword>
<dbReference type="Pfam" id="PF07690">
    <property type="entry name" value="MFS_1"/>
    <property type="match status" value="1"/>
</dbReference>
<evidence type="ECO:0000313" key="7">
    <source>
        <dbReference type="EMBL" id="KAK2598804.1"/>
    </source>
</evidence>
<dbReference type="EMBL" id="JAUJFL010000008">
    <property type="protein sequence ID" value="KAK2598804.1"/>
    <property type="molecule type" value="Genomic_DNA"/>
</dbReference>
<reference evidence="7" key="1">
    <citation type="submission" date="2023-06" db="EMBL/GenBank/DDBJ databases">
        <authorList>
            <person name="Noh H."/>
        </authorList>
    </citation>
    <scope>NUCLEOTIDE SEQUENCE</scope>
    <source>
        <strain evidence="7">DUCC20226</strain>
    </source>
</reference>
<dbReference type="AlphaFoldDB" id="A0AAD9S5Q6"/>
<comment type="subcellular location">
    <subcellularLocation>
        <location evidence="1">Membrane</location>
        <topology evidence="1">Multi-pass membrane protein</topology>
    </subcellularLocation>
</comment>
<feature type="transmembrane region" description="Helical" evidence="5">
    <location>
        <begin position="511"/>
        <end position="532"/>
    </location>
</feature>
<dbReference type="InterPro" id="IPR020846">
    <property type="entry name" value="MFS_dom"/>
</dbReference>
<organism evidence="7 8">
    <name type="scientific">Phomopsis amygdali</name>
    <name type="common">Fusicoccum amygdali</name>
    <dbReference type="NCBI Taxonomy" id="1214568"/>
    <lineage>
        <taxon>Eukaryota</taxon>
        <taxon>Fungi</taxon>
        <taxon>Dikarya</taxon>
        <taxon>Ascomycota</taxon>
        <taxon>Pezizomycotina</taxon>
        <taxon>Sordariomycetes</taxon>
        <taxon>Sordariomycetidae</taxon>
        <taxon>Diaporthales</taxon>
        <taxon>Diaporthaceae</taxon>
        <taxon>Diaporthe</taxon>
    </lineage>
</organism>
<evidence type="ECO:0000256" key="4">
    <source>
        <dbReference type="ARBA" id="ARBA00023136"/>
    </source>
</evidence>
<dbReference type="GO" id="GO:0005886">
    <property type="term" value="C:plasma membrane"/>
    <property type="evidence" value="ECO:0007669"/>
    <property type="project" value="TreeGrafter"/>
</dbReference>
<feature type="transmembrane region" description="Helical" evidence="5">
    <location>
        <begin position="256"/>
        <end position="277"/>
    </location>
</feature>
<proteinExistence type="predicted"/>
<dbReference type="GO" id="GO:0022857">
    <property type="term" value="F:transmembrane transporter activity"/>
    <property type="evidence" value="ECO:0007669"/>
    <property type="project" value="InterPro"/>
</dbReference>
<keyword evidence="4 5" id="KW-0472">Membrane</keyword>
<evidence type="ECO:0000256" key="5">
    <source>
        <dbReference type="SAM" id="Phobius"/>
    </source>
</evidence>
<feature type="transmembrane region" description="Helical" evidence="5">
    <location>
        <begin position="478"/>
        <end position="499"/>
    </location>
</feature>
<feature type="transmembrane region" description="Helical" evidence="5">
    <location>
        <begin position="195"/>
        <end position="216"/>
    </location>
</feature>
<evidence type="ECO:0000313" key="8">
    <source>
        <dbReference type="Proteomes" id="UP001265746"/>
    </source>
</evidence>
<feature type="transmembrane region" description="Helical" evidence="5">
    <location>
        <begin position="325"/>
        <end position="351"/>
    </location>
</feature>
<protein>
    <recommendedName>
        <fullName evidence="6">Major facilitator superfamily (MFS) profile domain-containing protein</fullName>
    </recommendedName>
</protein>
<feature type="transmembrane region" description="Helical" evidence="5">
    <location>
        <begin position="170"/>
        <end position="189"/>
    </location>
</feature>
<dbReference type="InterPro" id="IPR036259">
    <property type="entry name" value="MFS_trans_sf"/>
</dbReference>
<feature type="transmembrane region" description="Helical" evidence="5">
    <location>
        <begin position="228"/>
        <end position="250"/>
    </location>
</feature>
<evidence type="ECO:0000256" key="2">
    <source>
        <dbReference type="ARBA" id="ARBA00022692"/>
    </source>
</evidence>
<evidence type="ECO:0000256" key="3">
    <source>
        <dbReference type="ARBA" id="ARBA00022989"/>
    </source>
</evidence>
<feature type="transmembrane region" description="Helical" evidence="5">
    <location>
        <begin position="412"/>
        <end position="433"/>
    </location>
</feature>